<dbReference type="SUPFAM" id="SSF51556">
    <property type="entry name" value="Metallo-dependent hydrolases"/>
    <property type="match status" value="1"/>
</dbReference>
<evidence type="ECO:0000259" key="2">
    <source>
        <dbReference type="Pfam" id="PF01979"/>
    </source>
</evidence>
<dbReference type="Proteomes" id="UP000561077">
    <property type="component" value="Unassembled WGS sequence"/>
</dbReference>
<dbReference type="InterPro" id="IPR051781">
    <property type="entry name" value="Metallo-dep_Hydrolase"/>
</dbReference>
<evidence type="ECO:0000313" key="6">
    <source>
        <dbReference type="Proteomes" id="UP000561077"/>
    </source>
</evidence>
<keyword evidence="5" id="KW-1185">Reference proteome</keyword>
<dbReference type="InterPro" id="IPR032466">
    <property type="entry name" value="Metal_Hydrolase"/>
</dbReference>
<feature type="chain" id="PRO_5031164391" evidence="1">
    <location>
        <begin position="28"/>
        <end position="600"/>
    </location>
</feature>
<accession>A0A7W4IME2</accession>
<dbReference type="AlphaFoldDB" id="A0A7W4IME2"/>
<dbReference type="GO" id="GO:0016810">
    <property type="term" value="F:hydrolase activity, acting on carbon-nitrogen (but not peptide) bonds"/>
    <property type="evidence" value="ECO:0007669"/>
    <property type="project" value="InterPro"/>
</dbReference>
<sequence length="600" mass="63420">MNRWRIRLWLGASWVLAGSAPPLPTYAAGPTALAIEGADVFDAIDGRTRRETVLVRGDRITAVGEHVAVPPGTRIVDATGLTLTPGLFDLHTHWTSAGVPATVPAIATAYLKSGVTTVNDFNEAPEAYAPLRAWLTGLAAPHVRFAARISTVGGHGADWADQATTRWITTAEDGRAAVSAALPYRPDLIKAFTDGWRYGMSPDNTSMNEDALAAVASAAHDAGLKVFTHTVTVQRGLIAARAHVDALAHILQDSVLTPTEVEEIHRSGMGEVPTLAVYDPDKPGPLSSKAPQQVAQRHEKFANALRNVKLLHDAGVPIGVGTDAGMPGTPHGPSTLHELALLVRAGLTPAEALTAATATSARLAGIAADRGTIAVGQRADLDLFQDNPATDISAVHHLVAVIEDGRLIWGMDAPPLPDANRQDHRPATPAQLLIDDFERSDGRTSLDTLRTVAADRGPDRSIVVATIIPDDAGHHILSIQAEMSQKKAPYAGIVLPLSRGAIDPVDAHRWAGVRFMVRGSACPARITLDQAALPSLEAPFTVQDRWQTVNVPFSTFHGSPAHGRPDTLAGNGSDLTAIGLGGACTAGSPFWMQIGQVRFY</sequence>
<keyword evidence="1" id="KW-0732">Signal</keyword>
<dbReference type="Gene3D" id="3.30.110.90">
    <property type="entry name" value="Amidohydrolase"/>
    <property type="match status" value="1"/>
</dbReference>
<organism evidence="3 6">
    <name type="scientific">Gluconacetobacter dulcium</name>
    <dbReference type="NCBI Taxonomy" id="2729096"/>
    <lineage>
        <taxon>Bacteria</taxon>
        <taxon>Pseudomonadati</taxon>
        <taxon>Pseudomonadota</taxon>
        <taxon>Alphaproteobacteria</taxon>
        <taxon>Acetobacterales</taxon>
        <taxon>Acetobacteraceae</taxon>
        <taxon>Gluconacetobacter</taxon>
    </lineage>
</organism>
<name>A0A7W4IME2_9PROT</name>
<dbReference type="Proteomes" id="UP000540490">
    <property type="component" value="Unassembled WGS sequence"/>
</dbReference>
<evidence type="ECO:0000313" key="3">
    <source>
        <dbReference type="EMBL" id="MBB2165517.1"/>
    </source>
</evidence>
<dbReference type="PANTHER" id="PTHR43135:SF3">
    <property type="entry name" value="ALPHA-D-RIBOSE 1-METHYLPHOSPHONATE 5-TRIPHOSPHATE DIPHOSPHATASE"/>
    <property type="match status" value="1"/>
</dbReference>
<dbReference type="InterPro" id="IPR011059">
    <property type="entry name" value="Metal-dep_hydrolase_composite"/>
</dbReference>
<evidence type="ECO:0000256" key="1">
    <source>
        <dbReference type="SAM" id="SignalP"/>
    </source>
</evidence>
<dbReference type="InterPro" id="IPR008979">
    <property type="entry name" value="Galactose-bd-like_sf"/>
</dbReference>
<feature type="signal peptide" evidence="1">
    <location>
        <begin position="1"/>
        <end position="27"/>
    </location>
</feature>
<evidence type="ECO:0000313" key="5">
    <source>
        <dbReference type="Proteomes" id="UP000540490"/>
    </source>
</evidence>
<dbReference type="SUPFAM" id="SSF49785">
    <property type="entry name" value="Galactose-binding domain-like"/>
    <property type="match status" value="1"/>
</dbReference>
<protein>
    <submittedName>
        <fullName evidence="3">Amidohydrolase family protein</fullName>
    </submittedName>
</protein>
<dbReference type="EMBL" id="JABEQO010000017">
    <property type="protein sequence ID" value="MBB2165517.1"/>
    <property type="molecule type" value="Genomic_DNA"/>
</dbReference>
<dbReference type="SUPFAM" id="SSF51338">
    <property type="entry name" value="Composite domain of metallo-dependent hydrolases"/>
    <property type="match status" value="1"/>
</dbReference>
<reference evidence="5 6" key="1">
    <citation type="submission" date="2020-04" db="EMBL/GenBank/DDBJ databases">
        <title>Description of novel Gluconacetobacter.</title>
        <authorList>
            <person name="Sombolestani A."/>
        </authorList>
    </citation>
    <scope>NUCLEOTIDE SEQUENCE [LARGE SCALE GENOMIC DNA]</scope>
    <source>
        <strain evidence="4 5">LMG 1728</strain>
        <strain evidence="3 6">LMG 1731</strain>
    </source>
</reference>
<proteinExistence type="predicted"/>
<dbReference type="EMBL" id="JABEQN010000017">
    <property type="protein sequence ID" value="MBB2194653.1"/>
    <property type="molecule type" value="Genomic_DNA"/>
</dbReference>
<keyword evidence="3" id="KW-0378">Hydrolase</keyword>
<gene>
    <name evidence="4" type="ORF">HLH25_13605</name>
    <name evidence="3" type="ORF">HLH26_13420</name>
</gene>
<dbReference type="Gene3D" id="1.20.58.520">
    <property type="entry name" value="Amidohydrolase"/>
    <property type="match status" value="1"/>
</dbReference>
<dbReference type="PANTHER" id="PTHR43135">
    <property type="entry name" value="ALPHA-D-RIBOSE 1-METHYLPHOSPHONATE 5-TRIPHOSPHATE DIPHOSPHATASE"/>
    <property type="match status" value="1"/>
</dbReference>
<comment type="caution">
    <text evidence="3">The sequence shown here is derived from an EMBL/GenBank/DDBJ whole genome shotgun (WGS) entry which is preliminary data.</text>
</comment>
<dbReference type="Gene3D" id="3.40.50.10910">
    <property type="entry name" value="Amidohydrolase"/>
    <property type="match status" value="1"/>
</dbReference>
<evidence type="ECO:0000313" key="4">
    <source>
        <dbReference type="EMBL" id="MBB2194653.1"/>
    </source>
</evidence>
<dbReference type="Pfam" id="PF01979">
    <property type="entry name" value="Amidohydro_1"/>
    <property type="match status" value="1"/>
</dbReference>
<dbReference type="InterPro" id="IPR006680">
    <property type="entry name" value="Amidohydro-rel"/>
</dbReference>
<feature type="domain" description="Amidohydrolase-related" evidence="2">
    <location>
        <begin position="82"/>
        <end position="397"/>
    </location>
</feature>
<dbReference type="Gene3D" id="2.30.40.10">
    <property type="entry name" value="Urease, subunit C, domain 1"/>
    <property type="match status" value="1"/>
</dbReference>